<evidence type="ECO:0000313" key="1">
    <source>
        <dbReference type="EMBL" id="QJA44453.1"/>
    </source>
</evidence>
<reference evidence="1" key="1">
    <citation type="submission" date="2020-03" db="EMBL/GenBank/DDBJ databases">
        <title>The deep terrestrial virosphere.</title>
        <authorList>
            <person name="Holmfeldt K."/>
            <person name="Nilsson E."/>
            <person name="Simone D."/>
            <person name="Lopez-Fernandez M."/>
            <person name="Wu X."/>
            <person name="de Brujin I."/>
            <person name="Lundin D."/>
            <person name="Andersson A."/>
            <person name="Bertilsson S."/>
            <person name="Dopson M."/>
        </authorList>
    </citation>
    <scope>NUCLEOTIDE SEQUENCE</scope>
    <source>
        <strain evidence="2">MM415A00921</strain>
        <strain evidence="1">TM448A00108</strain>
    </source>
</reference>
<dbReference type="EMBL" id="MT142375">
    <property type="protein sequence ID" value="QJA79302.1"/>
    <property type="molecule type" value="Genomic_DNA"/>
</dbReference>
<protein>
    <submittedName>
        <fullName evidence="1">Uncharacterized protein</fullName>
    </submittedName>
</protein>
<proteinExistence type="predicted"/>
<dbReference type="AlphaFoldDB" id="A0A6H1Z979"/>
<sequence>MKVIVTSLTNEELERRDYRDIMIIEIDGKKVFSVCDGEPEDSNLSRDFNDCWKIPTLIQMAHKAGADGEPLYIENVEVDE</sequence>
<name>A0A6H1Z979_9ZZZZ</name>
<gene>
    <name evidence="2" type="ORF">MM415A00921_0031</name>
    <name evidence="1" type="ORF">TM448A00108_0080</name>
</gene>
<evidence type="ECO:0000313" key="2">
    <source>
        <dbReference type="EMBL" id="QJA79302.1"/>
    </source>
</evidence>
<organism evidence="1">
    <name type="scientific">viral metagenome</name>
    <dbReference type="NCBI Taxonomy" id="1070528"/>
    <lineage>
        <taxon>unclassified sequences</taxon>
        <taxon>metagenomes</taxon>
        <taxon>organismal metagenomes</taxon>
    </lineage>
</organism>
<accession>A0A6H1Z979</accession>
<dbReference type="EMBL" id="MT143976">
    <property type="protein sequence ID" value="QJA44453.1"/>
    <property type="molecule type" value="Genomic_DNA"/>
</dbReference>